<name>E2AZJ9_CAMFO</name>
<dbReference type="InParanoid" id="E2AZJ9"/>
<proteinExistence type="predicted"/>
<dbReference type="OMA" id="RIHLEEC"/>
<keyword evidence="3" id="KW-1185">Reference proteome</keyword>
<evidence type="ECO:0000256" key="1">
    <source>
        <dbReference type="SAM" id="Coils"/>
    </source>
</evidence>
<evidence type="ECO:0000313" key="3">
    <source>
        <dbReference type="Proteomes" id="UP000000311"/>
    </source>
</evidence>
<feature type="coiled-coil region" evidence="1">
    <location>
        <begin position="309"/>
        <end position="364"/>
    </location>
</feature>
<reference evidence="2 3" key="1">
    <citation type="journal article" date="2010" name="Science">
        <title>Genomic comparison of the ants Camponotus floridanus and Harpegnathos saltator.</title>
        <authorList>
            <person name="Bonasio R."/>
            <person name="Zhang G."/>
            <person name="Ye C."/>
            <person name="Mutti N.S."/>
            <person name="Fang X."/>
            <person name="Qin N."/>
            <person name="Donahue G."/>
            <person name="Yang P."/>
            <person name="Li Q."/>
            <person name="Li C."/>
            <person name="Zhang P."/>
            <person name="Huang Z."/>
            <person name="Berger S.L."/>
            <person name="Reinberg D."/>
            <person name="Wang J."/>
            <person name="Liebig J."/>
        </authorList>
    </citation>
    <scope>NUCLEOTIDE SEQUENCE [LARGE SCALE GENOMIC DNA]</scope>
    <source>
        <strain evidence="3">C129</strain>
    </source>
</reference>
<dbReference type="Proteomes" id="UP000000311">
    <property type="component" value="Unassembled WGS sequence"/>
</dbReference>
<feature type="coiled-coil region" evidence="1">
    <location>
        <begin position="391"/>
        <end position="425"/>
    </location>
</feature>
<sequence length="580" mass="68363">MIDLEHDISKFGEENRITLQEYRDMYKEIKEDLNFCNTNQDDIRSKLEALYIESKNSSNAMRDYISGIHLEECCNKDVQVITNLKEQIATLRTEKDSALQMVQVLWKTVDELQSEQKLRIDQINCKDVKLYEEQLEIVKQQYSEVIKALENKLLKIKDDFAKQQSQWITSKETIEILKREKQEIENNLQDFQRTVQQKDKNNQHIIQSLTEELSTAKAEIQRLNNLNSNSERKLNESKKVVNNIMTKNEEIKCKMAEALDLIEYAIKEKDVVLEREAKVVEQNNKLEAQLISITKEHTIKMQEEIAKLKDAHEHDVKKYLLEIKELRSKLQENVMLLDRSQRENKLLEIEMEKMQQSTANLLEKSAAKILQNVNFDQTSKYVDSKTCNETCKLHSLEMQQLQEKISNLEENLIISNNKLKQIQQQNPMNLQDCIKLSEEGMRDVIDRYNHLESQLIKATTDKESLTTKLKSLQSAFDCEISKRDNERCTLENKIRELEMNLEKEKNTRENKSGTSICPVQVSSQHCTDTISKHTLDIRIKNMDHKWDLLLAEKKKDQQDFDKKLEEMKYHLKVHQELNKR</sequence>
<dbReference type="AlphaFoldDB" id="E2AZJ9"/>
<feature type="coiled-coil region" evidence="1">
    <location>
        <begin position="128"/>
        <end position="240"/>
    </location>
</feature>
<evidence type="ECO:0000313" key="2">
    <source>
        <dbReference type="EMBL" id="EFN61132.1"/>
    </source>
</evidence>
<protein>
    <submittedName>
        <fullName evidence="2">Uncharacterized protein</fullName>
    </submittedName>
</protein>
<dbReference type="EMBL" id="GL444248">
    <property type="protein sequence ID" value="EFN61132.1"/>
    <property type="molecule type" value="Genomic_DNA"/>
</dbReference>
<dbReference type="FunCoup" id="E2AZJ9">
    <property type="interactions" value="116"/>
</dbReference>
<dbReference type="STRING" id="104421.E2AZJ9"/>
<gene>
    <name evidence="2" type="ORF">EAG_15521</name>
</gene>
<organism evidence="3">
    <name type="scientific">Camponotus floridanus</name>
    <name type="common">Florida carpenter ant</name>
    <dbReference type="NCBI Taxonomy" id="104421"/>
    <lineage>
        <taxon>Eukaryota</taxon>
        <taxon>Metazoa</taxon>
        <taxon>Ecdysozoa</taxon>
        <taxon>Arthropoda</taxon>
        <taxon>Hexapoda</taxon>
        <taxon>Insecta</taxon>
        <taxon>Pterygota</taxon>
        <taxon>Neoptera</taxon>
        <taxon>Endopterygota</taxon>
        <taxon>Hymenoptera</taxon>
        <taxon>Apocrita</taxon>
        <taxon>Aculeata</taxon>
        <taxon>Formicoidea</taxon>
        <taxon>Formicidae</taxon>
        <taxon>Formicinae</taxon>
        <taxon>Camponotus</taxon>
    </lineage>
</organism>
<dbReference type="OrthoDB" id="551053at2759"/>
<accession>E2AZJ9</accession>
<keyword evidence="1" id="KW-0175">Coiled coil</keyword>